<proteinExistence type="predicted"/>
<evidence type="ECO:0000313" key="2">
    <source>
        <dbReference type="Proteomes" id="UP000464173"/>
    </source>
</evidence>
<sequence length="345" mass="38553">MANLINSNLDETGNLLSVNSLLRNSPTINFDSSSMSSNYEITDELQINSNALSFKATLVQNVITNLSSNFDFGDALEFTAKINGVHSFSFYLLQGDINANLPYNVDVKLKVYINDTLIETDTINVDLANGNPFQRLSQSFYVNKDEVVNFKFRVEKDSVGNPNPNIELFFTGFQANYGNVNDYNIPYGGFKEYQGTWDYANTLTAQSFVDTAIYLENNGLGAFTNKTYKISGIEDIFDTSSNQFDFSLLDLGDRVDVRLDLSITTTSSNQSVKASIELGIGDTPYEVSFLDRDYKAIGTYNITISNWIYIGNEMTKDMPAKVKFFSDDNATILVNGWAVNVIKKK</sequence>
<dbReference type="Proteomes" id="UP000464173">
    <property type="component" value="Segment"/>
</dbReference>
<gene>
    <name evidence="1" type="ORF">filifjonk91_gp063</name>
</gene>
<reference evidence="1 2" key="1">
    <citation type="journal article" date="2020" name="Viruses">
        <title>Diversity and Host Interactions Among Virulent and Temperate Baltic Sea Flavobacterium Phages.</title>
        <authorList>
            <person name="Nilsson E."/>
            <person name="Bayfield O.W."/>
            <person name="Lundin D."/>
            <person name="Antson A.A."/>
            <person name="Holmfeldt K."/>
        </authorList>
    </citation>
    <scope>NUCLEOTIDE SEQUENCE [LARGE SCALE GENOMIC DNA]</scope>
</reference>
<organism evidence="1 2">
    <name type="scientific">Flavobacterium phage vB_FspS_filifjonk9-1</name>
    <dbReference type="NCBI Taxonomy" id="2686245"/>
    <lineage>
        <taxon>Viruses</taxon>
        <taxon>Duplodnaviria</taxon>
        <taxon>Heunggongvirae</taxon>
        <taxon>Uroviricota</taxon>
        <taxon>Caudoviricetes</taxon>
        <taxon>Muminvirus</taxon>
        <taxon>Muminvirus filifjonk</taxon>
    </lineage>
</organism>
<keyword evidence="2" id="KW-1185">Reference proteome</keyword>
<dbReference type="EMBL" id="MN812206">
    <property type="protein sequence ID" value="QHB38680.1"/>
    <property type="molecule type" value="Genomic_DNA"/>
</dbReference>
<evidence type="ECO:0000313" key="1">
    <source>
        <dbReference type="EMBL" id="QHB38680.1"/>
    </source>
</evidence>
<name>A0A6B9L9Y7_9CAUD</name>
<protein>
    <submittedName>
        <fullName evidence="1">Uncharacterized protein</fullName>
    </submittedName>
</protein>
<accession>A0A6B9L9Y7</accession>